<evidence type="ECO:0000256" key="2">
    <source>
        <dbReference type="SAM" id="Phobius"/>
    </source>
</evidence>
<keyword evidence="4" id="KW-1185">Reference proteome</keyword>
<dbReference type="Proteomes" id="UP000192660">
    <property type="component" value="Unassembled WGS sequence"/>
</dbReference>
<protein>
    <submittedName>
        <fullName evidence="3">Uncharacterized protein</fullName>
    </submittedName>
</protein>
<feature type="region of interest" description="Disordered" evidence="1">
    <location>
        <begin position="100"/>
        <end position="123"/>
    </location>
</feature>
<feature type="transmembrane region" description="Helical" evidence="2">
    <location>
        <begin position="15"/>
        <end position="39"/>
    </location>
</feature>
<gene>
    <name evidence="3" type="ORF">SAMN00768000_3727</name>
</gene>
<sequence>MQVPIPPDTRRDFDWIAGLTGMGMLVAGAGLTVALGVWGEKLWPVAVRAPLAIVILLITAALAWLKWPMEDHGTRLTTWAGRIWTYYTVYRTPIKSLTGHPRSSFGRPQAGGSVIHVSTKKSR</sequence>
<name>A0A1W1WPF0_SULTA</name>
<keyword evidence="2" id="KW-0472">Membrane</keyword>
<proteinExistence type="predicted"/>
<dbReference type="AlphaFoldDB" id="A0A1W1WPF0"/>
<keyword evidence="2" id="KW-0812">Transmembrane</keyword>
<evidence type="ECO:0000313" key="4">
    <source>
        <dbReference type="Proteomes" id="UP000192660"/>
    </source>
</evidence>
<keyword evidence="2" id="KW-1133">Transmembrane helix</keyword>
<dbReference type="EMBL" id="FWWY01000002">
    <property type="protein sequence ID" value="SMC08188.1"/>
    <property type="molecule type" value="Genomic_DNA"/>
</dbReference>
<organism evidence="3 4">
    <name type="scientific">Sulfobacillus thermosulfidooxidans (strain DSM 9293 / VKM B-1269 / AT-1)</name>
    <dbReference type="NCBI Taxonomy" id="929705"/>
    <lineage>
        <taxon>Bacteria</taxon>
        <taxon>Bacillati</taxon>
        <taxon>Bacillota</taxon>
        <taxon>Clostridia</taxon>
        <taxon>Eubacteriales</taxon>
        <taxon>Clostridiales Family XVII. Incertae Sedis</taxon>
        <taxon>Sulfobacillus</taxon>
    </lineage>
</organism>
<dbReference type="OrthoDB" id="9972855at2"/>
<evidence type="ECO:0000313" key="3">
    <source>
        <dbReference type="EMBL" id="SMC08188.1"/>
    </source>
</evidence>
<dbReference type="RefSeq" id="WP_084662279.1">
    <property type="nucleotide sequence ID" value="NZ_FWWY01000002.1"/>
</dbReference>
<accession>A0A1W1WPF0</accession>
<evidence type="ECO:0000256" key="1">
    <source>
        <dbReference type="SAM" id="MobiDB-lite"/>
    </source>
</evidence>
<feature type="transmembrane region" description="Helical" evidence="2">
    <location>
        <begin position="45"/>
        <end position="65"/>
    </location>
</feature>
<reference evidence="4" key="1">
    <citation type="submission" date="2017-04" db="EMBL/GenBank/DDBJ databases">
        <authorList>
            <person name="Varghese N."/>
            <person name="Submissions S."/>
        </authorList>
    </citation>
    <scope>NUCLEOTIDE SEQUENCE [LARGE SCALE GENOMIC DNA]</scope>
    <source>
        <strain evidence="4">DSM 9293</strain>
    </source>
</reference>